<dbReference type="STRING" id="378806.STAUR_7953"/>
<dbReference type="KEGG" id="sur:STAUR_7953"/>
<accession>E3FQ05</accession>
<dbReference type="EMBL" id="CP002271">
    <property type="protein sequence ID" value="ADO75708.1"/>
    <property type="molecule type" value="Genomic_DNA"/>
</dbReference>
<name>E3FQ05_STIAD</name>
<keyword evidence="2" id="KW-1185">Reference proteome</keyword>
<proteinExistence type="predicted"/>
<dbReference type="HOGENOM" id="CLU_997178_0_0_7"/>
<gene>
    <name evidence="1" type="ordered locus">STAUR_7953</name>
</gene>
<dbReference type="Proteomes" id="UP000001351">
    <property type="component" value="Chromosome"/>
</dbReference>
<dbReference type="PROSITE" id="PS51257">
    <property type="entry name" value="PROKAR_LIPOPROTEIN"/>
    <property type="match status" value="1"/>
</dbReference>
<organism evidence="1 2">
    <name type="scientific">Stigmatella aurantiaca (strain DW4/3-1)</name>
    <dbReference type="NCBI Taxonomy" id="378806"/>
    <lineage>
        <taxon>Bacteria</taxon>
        <taxon>Pseudomonadati</taxon>
        <taxon>Myxococcota</taxon>
        <taxon>Myxococcia</taxon>
        <taxon>Myxococcales</taxon>
        <taxon>Cystobacterineae</taxon>
        <taxon>Archangiaceae</taxon>
        <taxon>Stigmatella</taxon>
    </lineage>
</organism>
<evidence type="ECO:0000313" key="1">
    <source>
        <dbReference type="EMBL" id="ADO75708.1"/>
    </source>
</evidence>
<reference evidence="1 2" key="1">
    <citation type="journal article" date="2011" name="Mol. Biol. Evol.">
        <title>Comparative genomic analysis of fruiting body formation in Myxococcales.</title>
        <authorList>
            <person name="Huntley S."/>
            <person name="Hamann N."/>
            <person name="Wegener-Feldbrugge S."/>
            <person name="Treuner-Lange A."/>
            <person name="Kube M."/>
            <person name="Reinhardt R."/>
            <person name="Klages S."/>
            <person name="Muller R."/>
            <person name="Ronning C.M."/>
            <person name="Nierman W.C."/>
            <person name="Sogaard-Andersen L."/>
        </authorList>
    </citation>
    <scope>NUCLEOTIDE SEQUENCE [LARGE SCALE GENOMIC DNA]</scope>
    <source>
        <strain evidence="1 2">DW4/3-1</strain>
    </source>
</reference>
<evidence type="ECO:0000313" key="2">
    <source>
        <dbReference type="Proteomes" id="UP000001351"/>
    </source>
</evidence>
<sequence>MRTRPGHPLSLEVAAPLLMVLLTACVCDPDPPLCAETKSSLTLPELEAGWCTQPQQAVTPEGYCECTDSHQRFDKESGACRACTPAACADNECGSDGCDGSCGRCRAGLVCANGKCLACAGQCNGRQCGDDGCGRACGTCDAGSVCEEGRCVAKDTSQVITDCTCADTPPGAFPGARRFEAQCATGQAQFELCTNKTCGVPHVTAWRETCFTVPTGAPITWCNCFQPPDSVGQRVDTPVCSEKVARLMSCGGPCFCGMDPYGNPISCPWPAWYAQCDTC</sequence>
<dbReference type="AlphaFoldDB" id="E3FQ05"/>
<protein>
    <submittedName>
        <fullName evidence="1">Uncharacterized protein</fullName>
    </submittedName>
</protein>